<proteinExistence type="inferred from homology"/>
<comment type="caution">
    <text evidence="4">The sequence shown here is derived from an EMBL/GenBank/DDBJ whole genome shotgun (WGS) entry which is preliminary data.</text>
</comment>
<evidence type="ECO:0000256" key="1">
    <source>
        <dbReference type="ARBA" id="ARBA00009023"/>
    </source>
</evidence>
<gene>
    <name evidence="4" type="ORF">S06H3_16167</name>
</gene>
<dbReference type="AlphaFoldDB" id="X1N9A4"/>
<name>X1N9A4_9ZZZZ</name>
<dbReference type="Gene3D" id="3.40.190.170">
    <property type="entry name" value="Bacterial extracellular solute-binding protein, family 7"/>
    <property type="match status" value="1"/>
</dbReference>
<dbReference type="InterPro" id="IPR038404">
    <property type="entry name" value="TRAP_DctP_sf"/>
</dbReference>
<evidence type="ECO:0000256" key="3">
    <source>
        <dbReference type="ARBA" id="ARBA00022729"/>
    </source>
</evidence>
<evidence type="ECO:0000313" key="4">
    <source>
        <dbReference type="EMBL" id="GAI15209.1"/>
    </source>
</evidence>
<dbReference type="PANTHER" id="PTHR33376">
    <property type="match status" value="1"/>
</dbReference>
<protein>
    <submittedName>
        <fullName evidence="4">Uncharacterized protein</fullName>
    </submittedName>
</protein>
<comment type="similarity">
    <text evidence="1">Belongs to the bacterial solute-binding protein 7 family.</text>
</comment>
<reference evidence="4" key="1">
    <citation type="journal article" date="2014" name="Front. Microbiol.">
        <title>High frequency of phylogenetically diverse reductive dehalogenase-homologous genes in deep subseafloor sedimentary metagenomes.</title>
        <authorList>
            <person name="Kawai M."/>
            <person name="Futagami T."/>
            <person name="Toyoda A."/>
            <person name="Takaki Y."/>
            <person name="Nishi S."/>
            <person name="Hori S."/>
            <person name="Arai W."/>
            <person name="Tsubouchi T."/>
            <person name="Morono Y."/>
            <person name="Uchiyama I."/>
            <person name="Ito T."/>
            <person name="Fujiyama A."/>
            <person name="Inagaki F."/>
            <person name="Takami H."/>
        </authorList>
    </citation>
    <scope>NUCLEOTIDE SEQUENCE</scope>
    <source>
        <strain evidence="4">Expedition CK06-06</strain>
    </source>
</reference>
<organism evidence="4">
    <name type="scientific">marine sediment metagenome</name>
    <dbReference type="NCBI Taxonomy" id="412755"/>
    <lineage>
        <taxon>unclassified sequences</taxon>
        <taxon>metagenomes</taxon>
        <taxon>ecological metagenomes</taxon>
    </lineage>
</organism>
<dbReference type="Pfam" id="PF03480">
    <property type="entry name" value="DctP"/>
    <property type="match status" value="1"/>
</dbReference>
<dbReference type="GO" id="GO:0055085">
    <property type="term" value="P:transmembrane transport"/>
    <property type="evidence" value="ECO:0007669"/>
    <property type="project" value="InterPro"/>
</dbReference>
<keyword evidence="3" id="KW-0732">Signal</keyword>
<sequence length="237" mass="26427">NEFMPDELADTHVLYLHAHGPGVVVTVDKPVYTMEDLEGLVIRATGVGAMVMEELGATPYSASMGGALELLEKGTIDGSYEPFEPLIGWGHAPTVKYVTNCWDVGYTTDFFIVMNLDKWNSLPSDIQQVFTDVSEEWIEKHAKVWVAYDNEGREYFLSLGEGREIIELTPDEMARWVAAGEAAKADYMAEMVAMGLPAAEYEDYINERIAYWSALAPSEAECIFWVEQNVIPLLPGE</sequence>
<keyword evidence="2" id="KW-0813">Transport</keyword>
<feature type="non-terminal residue" evidence="4">
    <location>
        <position position="1"/>
    </location>
</feature>
<dbReference type="EMBL" id="BARV01007987">
    <property type="protein sequence ID" value="GAI15209.1"/>
    <property type="molecule type" value="Genomic_DNA"/>
</dbReference>
<dbReference type="InterPro" id="IPR018389">
    <property type="entry name" value="DctP_fam"/>
</dbReference>
<evidence type="ECO:0000256" key="2">
    <source>
        <dbReference type="ARBA" id="ARBA00022448"/>
    </source>
</evidence>
<accession>X1N9A4</accession>
<dbReference type="PANTHER" id="PTHR33376:SF7">
    <property type="entry name" value="C4-DICARBOXYLATE-BINDING PROTEIN DCTB"/>
    <property type="match status" value="1"/>
</dbReference>